<accession>T1HPP0</accession>
<dbReference type="HOGENOM" id="CLU_3426996_0_0_1"/>
<evidence type="ECO:0000313" key="1">
    <source>
        <dbReference type="EnsemblMetazoa" id="RPRC006014-PA"/>
    </source>
</evidence>
<organism evidence="1 2">
    <name type="scientific">Rhodnius prolixus</name>
    <name type="common">Triatomid bug</name>
    <dbReference type="NCBI Taxonomy" id="13249"/>
    <lineage>
        <taxon>Eukaryota</taxon>
        <taxon>Metazoa</taxon>
        <taxon>Ecdysozoa</taxon>
        <taxon>Arthropoda</taxon>
        <taxon>Hexapoda</taxon>
        <taxon>Insecta</taxon>
        <taxon>Pterygota</taxon>
        <taxon>Neoptera</taxon>
        <taxon>Paraneoptera</taxon>
        <taxon>Hemiptera</taxon>
        <taxon>Heteroptera</taxon>
        <taxon>Panheteroptera</taxon>
        <taxon>Cimicomorpha</taxon>
        <taxon>Reduviidae</taxon>
        <taxon>Triatominae</taxon>
        <taxon>Rhodnius</taxon>
    </lineage>
</organism>
<evidence type="ECO:0000313" key="2">
    <source>
        <dbReference type="Proteomes" id="UP000015103"/>
    </source>
</evidence>
<reference evidence="1" key="1">
    <citation type="submission" date="2015-05" db="UniProtKB">
        <authorList>
            <consortium name="EnsemblMetazoa"/>
        </authorList>
    </citation>
    <scope>IDENTIFICATION</scope>
</reference>
<dbReference type="Proteomes" id="UP000015103">
    <property type="component" value="Unassembled WGS sequence"/>
</dbReference>
<keyword evidence="2" id="KW-1185">Reference proteome</keyword>
<dbReference type="AlphaFoldDB" id="T1HPP0"/>
<proteinExistence type="predicted"/>
<dbReference type="EnsemblMetazoa" id="RPRC006014-RA">
    <property type="protein sequence ID" value="RPRC006014-PA"/>
    <property type="gene ID" value="RPRC006014"/>
</dbReference>
<name>T1HPP0_RHOPR</name>
<dbReference type="InParanoid" id="T1HPP0"/>
<dbReference type="VEuPathDB" id="VectorBase:RPRC006014"/>
<dbReference type="EMBL" id="ACPB03006107">
    <property type="status" value="NOT_ANNOTATED_CDS"/>
    <property type="molecule type" value="Genomic_DNA"/>
</dbReference>
<sequence length="21" mass="2277">MRSLVQLSLLAQASGLNFCQP</sequence>
<protein>
    <submittedName>
        <fullName evidence="1">Uncharacterized protein</fullName>
    </submittedName>
</protein>